<dbReference type="Proteomes" id="UP001164746">
    <property type="component" value="Chromosome 14"/>
</dbReference>
<organism evidence="2 3">
    <name type="scientific">Mya arenaria</name>
    <name type="common">Soft-shell clam</name>
    <dbReference type="NCBI Taxonomy" id="6604"/>
    <lineage>
        <taxon>Eukaryota</taxon>
        <taxon>Metazoa</taxon>
        <taxon>Spiralia</taxon>
        <taxon>Lophotrochozoa</taxon>
        <taxon>Mollusca</taxon>
        <taxon>Bivalvia</taxon>
        <taxon>Autobranchia</taxon>
        <taxon>Heteroconchia</taxon>
        <taxon>Euheterodonta</taxon>
        <taxon>Imparidentia</taxon>
        <taxon>Neoheterodontei</taxon>
        <taxon>Myida</taxon>
        <taxon>Myoidea</taxon>
        <taxon>Myidae</taxon>
        <taxon>Mya</taxon>
    </lineage>
</organism>
<feature type="region of interest" description="Disordered" evidence="1">
    <location>
        <begin position="1"/>
        <end position="29"/>
    </location>
</feature>
<sequence>MAGVSRAQMVSSDGPRYSGNRRPSMQTENIFVTETSQARLDAANARLELQPEMAHGPTRVEYGAVRSQPQRSDHYDRRHSNTRSSRHLHHDDMPNGSTRLSEMRHEPLVSAEYYNRPRDDYPDDPQSESTNNPVYRRGAVARLPTPQVVVDQPYPGISYEEIDRQRRRRQAGTNRRARIMVFRVAKI</sequence>
<feature type="region of interest" description="Disordered" evidence="1">
    <location>
        <begin position="48"/>
        <end position="138"/>
    </location>
</feature>
<name>A0ABY7FXP7_MYAAR</name>
<protein>
    <submittedName>
        <fullName evidence="2">Uncharacterized protein</fullName>
    </submittedName>
</protein>
<reference evidence="2" key="1">
    <citation type="submission" date="2022-11" db="EMBL/GenBank/DDBJ databases">
        <title>Centuries of genome instability and evolution in soft-shell clam transmissible cancer (bioRxiv).</title>
        <authorList>
            <person name="Hart S.F.M."/>
            <person name="Yonemitsu M.A."/>
            <person name="Giersch R.M."/>
            <person name="Beal B.F."/>
            <person name="Arriagada G."/>
            <person name="Davis B.W."/>
            <person name="Ostrander E.A."/>
            <person name="Goff S.P."/>
            <person name="Metzger M.J."/>
        </authorList>
    </citation>
    <scope>NUCLEOTIDE SEQUENCE</scope>
    <source>
        <strain evidence="2">MELC-2E11</strain>
        <tissue evidence="2">Siphon/mantle</tissue>
    </source>
</reference>
<keyword evidence="3" id="KW-1185">Reference proteome</keyword>
<accession>A0ABY7FXP7</accession>
<evidence type="ECO:0000256" key="1">
    <source>
        <dbReference type="SAM" id="MobiDB-lite"/>
    </source>
</evidence>
<evidence type="ECO:0000313" key="3">
    <source>
        <dbReference type="Proteomes" id="UP001164746"/>
    </source>
</evidence>
<dbReference type="EMBL" id="CP111025">
    <property type="protein sequence ID" value="WAR26760.1"/>
    <property type="molecule type" value="Genomic_DNA"/>
</dbReference>
<gene>
    <name evidence="2" type="ORF">MAR_012464</name>
</gene>
<evidence type="ECO:0000313" key="2">
    <source>
        <dbReference type="EMBL" id="WAR26760.1"/>
    </source>
</evidence>
<proteinExistence type="predicted"/>